<dbReference type="SUPFAM" id="SSF47912">
    <property type="entry name" value="Wiscott-Aldrich syndrome protein, WASP, C-terminal domain"/>
    <property type="match status" value="1"/>
</dbReference>
<dbReference type="AlphaFoldDB" id="A0A3P6U1F7"/>
<dbReference type="Pfam" id="PF00786">
    <property type="entry name" value="PBD"/>
    <property type="match status" value="1"/>
</dbReference>
<dbReference type="InterPro" id="IPR011026">
    <property type="entry name" value="WAS_C"/>
</dbReference>
<dbReference type="Proteomes" id="UP000281553">
    <property type="component" value="Unassembled WGS sequence"/>
</dbReference>
<evidence type="ECO:0000259" key="5">
    <source>
        <dbReference type="PROSITE" id="PS50108"/>
    </source>
</evidence>
<dbReference type="SUPFAM" id="SSF50729">
    <property type="entry name" value="PH domain-like"/>
    <property type="match status" value="1"/>
</dbReference>
<organism evidence="6 7">
    <name type="scientific">Dibothriocephalus latus</name>
    <name type="common">Fish tapeworm</name>
    <name type="synonym">Diphyllobothrium latum</name>
    <dbReference type="NCBI Taxonomy" id="60516"/>
    <lineage>
        <taxon>Eukaryota</taxon>
        <taxon>Metazoa</taxon>
        <taxon>Spiralia</taxon>
        <taxon>Lophotrochozoa</taxon>
        <taxon>Platyhelminthes</taxon>
        <taxon>Cestoda</taxon>
        <taxon>Eucestoda</taxon>
        <taxon>Diphyllobothriidea</taxon>
        <taxon>Diphyllobothriidae</taxon>
        <taxon>Dibothriocephalus</taxon>
    </lineage>
</organism>
<dbReference type="InterPro" id="IPR000095">
    <property type="entry name" value="CRIB_dom"/>
</dbReference>
<evidence type="ECO:0000313" key="7">
    <source>
        <dbReference type="Proteomes" id="UP000281553"/>
    </source>
</evidence>
<gene>
    <name evidence="6" type="ORF">DILT_LOCUS4425</name>
</gene>
<keyword evidence="7" id="KW-1185">Reference proteome</keyword>
<reference evidence="6 7" key="1">
    <citation type="submission" date="2018-11" db="EMBL/GenBank/DDBJ databases">
        <authorList>
            <consortium name="Pathogen Informatics"/>
        </authorList>
    </citation>
    <scope>NUCLEOTIDE SEQUENCE [LARGE SCALE GENOMIC DNA]</scope>
</reference>
<sequence length="279" mass="30848">MYNFVPAFLPLSATEQPIACKLLTEDEKQRLAANLGTKCTANCAAVVCVYEPEGSTDWRLLYSGVAAIVKDRTRRSYYGDRFPVGLAFADAEEASTFRDSFTHLLTKWGRSRDSVTHSHSVDKPNTVQVDMHKGFSIVTCSELYDLVSGDGDDFWVGQMPDSTGSLLVSAKIASAYKQTLPIGAPTNFVHLQHLGFNKESQQFDMSGIDDDMLQKFFKDNNLQGLLKSQEDAKFAINFIAQNVGIETYPANTPNPEGICTIHGFKLTFCLLGFDDDLAQ</sequence>
<accession>A0A3P6U1F7</accession>
<evidence type="ECO:0000256" key="4">
    <source>
        <dbReference type="ARBA" id="ARBA00023212"/>
    </source>
</evidence>
<evidence type="ECO:0000256" key="1">
    <source>
        <dbReference type="ARBA" id="ARBA00004245"/>
    </source>
</evidence>
<comment type="subcellular location">
    <subcellularLocation>
        <location evidence="1">Cytoplasm</location>
        <location evidence="1">Cytoskeleton</location>
    </subcellularLocation>
</comment>
<feature type="domain" description="CRIB" evidence="5">
    <location>
        <begin position="182"/>
        <end position="195"/>
    </location>
</feature>
<dbReference type="GO" id="GO:0007015">
    <property type="term" value="P:actin filament organization"/>
    <property type="evidence" value="ECO:0007669"/>
    <property type="project" value="InterPro"/>
</dbReference>
<dbReference type="OrthoDB" id="8963340at2759"/>
<dbReference type="InterPro" id="IPR011993">
    <property type="entry name" value="PH-like_dom_sf"/>
</dbReference>
<dbReference type="Gene3D" id="3.90.810.10">
    <property type="entry name" value="CRIB domain"/>
    <property type="match status" value="1"/>
</dbReference>
<keyword evidence="3" id="KW-0597">Phosphoprotein</keyword>
<dbReference type="Gene3D" id="2.30.29.30">
    <property type="entry name" value="Pleckstrin-homology domain (PH domain)/Phosphotyrosine-binding domain (PTB)"/>
    <property type="match status" value="1"/>
</dbReference>
<dbReference type="GO" id="GO:0005856">
    <property type="term" value="C:cytoskeleton"/>
    <property type="evidence" value="ECO:0007669"/>
    <property type="project" value="UniProtKB-SubCell"/>
</dbReference>
<dbReference type="EMBL" id="UYRU01045455">
    <property type="protein sequence ID" value="VDK89589.1"/>
    <property type="molecule type" value="Genomic_DNA"/>
</dbReference>
<name>A0A3P6U1F7_DIBLA</name>
<dbReference type="InterPro" id="IPR036936">
    <property type="entry name" value="CRIB_dom_sf"/>
</dbReference>
<protein>
    <recommendedName>
        <fullName evidence="5">CRIB domain-containing protein</fullName>
    </recommendedName>
</protein>
<proteinExistence type="predicted"/>
<evidence type="ECO:0000313" key="6">
    <source>
        <dbReference type="EMBL" id="VDK89589.1"/>
    </source>
</evidence>
<keyword evidence="2" id="KW-0963">Cytoplasm</keyword>
<keyword evidence="4" id="KW-0206">Cytoskeleton</keyword>
<evidence type="ECO:0000256" key="2">
    <source>
        <dbReference type="ARBA" id="ARBA00022490"/>
    </source>
</evidence>
<dbReference type="PROSITE" id="PS50108">
    <property type="entry name" value="CRIB"/>
    <property type="match status" value="1"/>
</dbReference>
<evidence type="ECO:0000256" key="3">
    <source>
        <dbReference type="ARBA" id="ARBA00022553"/>
    </source>
</evidence>